<gene>
    <name evidence="5" type="primary">LOC110776209</name>
</gene>
<dbReference type="InterPro" id="IPR050216">
    <property type="entry name" value="LRR_domain-containing"/>
</dbReference>
<organism evidence="4 5">
    <name type="scientific">Spinacia oleracea</name>
    <name type="common">Spinach</name>
    <dbReference type="NCBI Taxonomy" id="3562"/>
    <lineage>
        <taxon>Eukaryota</taxon>
        <taxon>Viridiplantae</taxon>
        <taxon>Streptophyta</taxon>
        <taxon>Embryophyta</taxon>
        <taxon>Tracheophyta</taxon>
        <taxon>Spermatophyta</taxon>
        <taxon>Magnoliopsida</taxon>
        <taxon>eudicotyledons</taxon>
        <taxon>Gunneridae</taxon>
        <taxon>Pentapetalae</taxon>
        <taxon>Caryophyllales</taxon>
        <taxon>Chenopodiaceae</taxon>
        <taxon>Chenopodioideae</taxon>
        <taxon>Anserineae</taxon>
        <taxon>Spinacia</taxon>
    </lineage>
</organism>
<dbReference type="SMART" id="SM00364">
    <property type="entry name" value="LRR_BAC"/>
    <property type="match status" value="5"/>
</dbReference>
<dbReference type="SUPFAM" id="SSF54236">
    <property type="entry name" value="Ubiquitin-like"/>
    <property type="match status" value="1"/>
</dbReference>
<dbReference type="KEGG" id="soe:110776209"/>
<dbReference type="PROSITE" id="PS50053">
    <property type="entry name" value="UBIQUITIN_2"/>
    <property type="match status" value="1"/>
</dbReference>
<protein>
    <submittedName>
        <fullName evidence="5">LRR repeats and ubiquitin-like domain-containing protein At2g30105 isoform X1</fullName>
    </submittedName>
</protein>
<dbReference type="SMART" id="SM00369">
    <property type="entry name" value="LRR_TYP"/>
    <property type="match status" value="6"/>
</dbReference>
<dbReference type="InterPro" id="IPR001611">
    <property type="entry name" value="Leu-rich_rpt"/>
</dbReference>
<dbReference type="SMART" id="SM00213">
    <property type="entry name" value="UBQ"/>
    <property type="match status" value="1"/>
</dbReference>
<dbReference type="InterPro" id="IPR029071">
    <property type="entry name" value="Ubiquitin-like_domsf"/>
</dbReference>
<dbReference type="InterPro" id="IPR000626">
    <property type="entry name" value="Ubiquitin-like_dom"/>
</dbReference>
<evidence type="ECO:0000259" key="3">
    <source>
        <dbReference type="PROSITE" id="PS50053"/>
    </source>
</evidence>
<accession>A0A9R0JIW7</accession>
<reference evidence="4" key="1">
    <citation type="journal article" date="2021" name="Nat. Commun.">
        <title>Genomic analyses provide insights into spinach domestication and the genetic basis of agronomic traits.</title>
        <authorList>
            <person name="Cai X."/>
            <person name="Sun X."/>
            <person name="Xu C."/>
            <person name="Sun H."/>
            <person name="Wang X."/>
            <person name="Ge C."/>
            <person name="Zhang Z."/>
            <person name="Wang Q."/>
            <person name="Fei Z."/>
            <person name="Jiao C."/>
            <person name="Wang Q."/>
        </authorList>
    </citation>
    <scope>NUCLEOTIDE SEQUENCE [LARGE SCALE GENOMIC DNA]</scope>
    <source>
        <strain evidence="4">cv. Varoflay</strain>
    </source>
</reference>
<evidence type="ECO:0000313" key="5">
    <source>
        <dbReference type="RefSeq" id="XP_021836456.1"/>
    </source>
</evidence>
<dbReference type="Pfam" id="PF00560">
    <property type="entry name" value="LRR_1"/>
    <property type="match status" value="1"/>
</dbReference>
<dbReference type="Gene3D" id="3.80.10.10">
    <property type="entry name" value="Ribonuclease Inhibitor"/>
    <property type="match status" value="1"/>
</dbReference>
<dbReference type="Pfam" id="PF23598">
    <property type="entry name" value="LRR_14"/>
    <property type="match status" value="1"/>
</dbReference>
<dbReference type="PANTHER" id="PTHR48051">
    <property type="match status" value="1"/>
</dbReference>
<proteinExistence type="predicted"/>
<dbReference type="AlphaFoldDB" id="A0A9R0JIW7"/>
<dbReference type="Proteomes" id="UP000813463">
    <property type="component" value="Chromosome 6"/>
</dbReference>
<dbReference type="PROSITE" id="PS51450">
    <property type="entry name" value="LRR"/>
    <property type="match status" value="2"/>
</dbReference>
<sequence length="379" mass="42062">MEIADEVPGETVKLQIKFGGETIRMSMLTDSTIADLKELLKSSTNVLPRGQKLIHKGKVLIDSNTLRTSEIKNGSKIMLMAAEGLHQGEGPRIKNASVLSNYRKITNADRTIKFVPILATPMADSRIKRWKITRVIGLAESNLKAIPEEVWECGSSSGSCAKVLDLSNNFIRDIPINISCLTRIEKLILNSNEISDDSVSWEGLTQLKILKYLSFDKNNLTYLPSSLGALTSLEQLHVADNKLETLPIEIGLLTQLEILKVNNNRIIAIPSCIGDCSSLVEVDISSNLLGELPETFGNLQKLKVLHLNHNGLESLPSTLFKNCVELSTLNIHKAGITTDMLHKIEGWEDFDKRRRLKYQKQLDFRAGGSAEFDEGADQN</sequence>
<dbReference type="GeneID" id="110776209"/>
<dbReference type="RefSeq" id="XP_021836456.1">
    <property type="nucleotide sequence ID" value="XM_021980764.2"/>
</dbReference>
<keyword evidence="4" id="KW-1185">Reference proteome</keyword>
<evidence type="ECO:0000313" key="4">
    <source>
        <dbReference type="Proteomes" id="UP000813463"/>
    </source>
</evidence>
<reference evidence="5" key="2">
    <citation type="submission" date="2025-08" db="UniProtKB">
        <authorList>
            <consortium name="RefSeq"/>
        </authorList>
    </citation>
    <scope>IDENTIFICATION</scope>
    <source>
        <tissue evidence="5">Leaf</tissue>
    </source>
</reference>
<dbReference type="OrthoDB" id="2187496at2759"/>
<dbReference type="SUPFAM" id="SSF52058">
    <property type="entry name" value="L domain-like"/>
    <property type="match status" value="1"/>
</dbReference>
<name>A0A9R0JIW7_SPIOL</name>
<dbReference type="InterPro" id="IPR032675">
    <property type="entry name" value="LRR_dom_sf"/>
</dbReference>
<keyword evidence="1" id="KW-0433">Leucine-rich repeat</keyword>
<keyword evidence="2" id="KW-0677">Repeat</keyword>
<dbReference type="Gene3D" id="3.10.20.90">
    <property type="entry name" value="Phosphatidylinositol 3-kinase Catalytic Subunit, Chain A, domain 1"/>
    <property type="match status" value="1"/>
</dbReference>
<dbReference type="InterPro" id="IPR055414">
    <property type="entry name" value="LRR_R13L4/SHOC2-like"/>
</dbReference>
<evidence type="ECO:0000256" key="2">
    <source>
        <dbReference type="ARBA" id="ARBA00022737"/>
    </source>
</evidence>
<dbReference type="GO" id="GO:0005737">
    <property type="term" value="C:cytoplasm"/>
    <property type="evidence" value="ECO:0000318"/>
    <property type="project" value="GO_Central"/>
</dbReference>
<evidence type="ECO:0000256" key="1">
    <source>
        <dbReference type="ARBA" id="ARBA00022614"/>
    </source>
</evidence>
<dbReference type="InterPro" id="IPR003591">
    <property type="entry name" value="Leu-rich_rpt_typical-subtyp"/>
</dbReference>
<feature type="domain" description="Ubiquitin-like" evidence="3">
    <location>
        <begin position="12"/>
        <end position="80"/>
    </location>
</feature>
<dbReference type="PANTHER" id="PTHR48051:SF1">
    <property type="entry name" value="RAS SUPPRESSOR PROTEIN 1"/>
    <property type="match status" value="1"/>
</dbReference>
<dbReference type="Pfam" id="PF00240">
    <property type="entry name" value="ubiquitin"/>
    <property type="match status" value="1"/>
</dbReference>